<reference evidence="12" key="1">
    <citation type="journal article" date="2019" name="Int. J. Syst. Evol. Microbiol.">
        <title>The Global Catalogue of Microorganisms (GCM) 10K type strain sequencing project: providing services to taxonomists for standard genome sequencing and annotation.</title>
        <authorList>
            <consortium name="The Broad Institute Genomics Platform"/>
            <consortium name="The Broad Institute Genome Sequencing Center for Infectious Disease"/>
            <person name="Wu L."/>
            <person name="Ma J."/>
        </authorList>
    </citation>
    <scope>NUCLEOTIDE SEQUENCE [LARGE SCALE GENOMIC DNA]</scope>
    <source>
        <strain evidence="12">CCM 8927</strain>
    </source>
</reference>
<dbReference type="PANTHER" id="PTHR30505:SF0">
    <property type="entry name" value="FRUCTOSE-LIKE PTS SYSTEM EIIBC COMPONENT-RELATED"/>
    <property type="match status" value="1"/>
</dbReference>
<evidence type="ECO:0000256" key="1">
    <source>
        <dbReference type="ARBA" id="ARBA00004429"/>
    </source>
</evidence>
<dbReference type="InterPro" id="IPR050864">
    <property type="entry name" value="Bacterial_PTS_Sugar_Transport"/>
</dbReference>
<comment type="caution">
    <text evidence="11">The sequence shown here is derived from an EMBL/GenBank/DDBJ whole genome shotgun (WGS) entry which is preliminary data.</text>
</comment>
<sequence length="369" mass="38446">MKKLLAEWKGFLMSGISYMIPTVIGGAMIVGIPQLIGMMFGVNDLSKYKSAGNVFFHMLYQINQVGWIGIGLVNLVIAGYVAYAIGDKPALGAGFIGGQLATTLQAGFLGALVAGFVAGYVARWCRKIKVGDAWKSAIPLLVVPLLTTGAVALVLGVVLATPLSALNLGLVAWVKGMIANHTNGAIVAIVLGAMIGTDLGGPINKAAWMVGNILFIEGIYGPALMTNVAICCIPLGYALATFIYPRKRFSDEMFMAGRNNLIMGSFGITEGAIPFTLVSPLKLLFVNVIGGALGSLTGEVLGMTSHIPPLGGLPGIITADNKLAYIAGILVGALFIAVVAPLVVDFSVTSDDEEEDVDTDDIKLDISGI</sequence>
<keyword evidence="2" id="KW-0813">Transport</keyword>
<evidence type="ECO:0000256" key="8">
    <source>
        <dbReference type="ARBA" id="ARBA00023136"/>
    </source>
</evidence>
<keyword evidence="12" id="KW-1185">Reference proteome</keyword>
<accession>A0ABW1RL78</accession>
<evidence type="ECO:0000313" key="12">
    <source>
        <dbReference type="Proteomes" id="UP001596288"/>
    </source>
</evidence>
<evidence type="ECO:0000256" key="9">
    <source>
        <dbReference type="SAM" id="Phobius"/>
    </source>
</evidence>
<evidence type="ECO:0000256" key="6">
    <source>
        <dbReference type="ARBA" id="ARBA00022692"/>
    </source>
</evidence>
<feature type="transmembrane region" description="Helical" evidence="9">
    <location>
        <begin position="219"/>
        <end position="240"/>
    </location>
</feature>
<evidence type="ECO:0000313" key="11">
    <source>
        <dbReference type="EMBL" id="MFC6176730.1"/>
    </source>
</evidence>
<protein>
    <submittedName>
        <fullName evidence="11">PTS fructose transporter subunit IIC</fullName>
    </submittedName>
</protein>
<feature type="transmembrane region" description="Helical" evidence="9">
    <location>
        <begin position="20"/>
        <end position="43"/>
    </location>
</feature>
<dbReference type="Proteomes" id="UP001596288">
    <property type="component" value="Unassembled WGS sequence"/>
</dbReference>
<keyword evidence="8 9" id="KW-0472">Membrane</keyword>
<proteinExistence type="predicted"/>
<organism evidence="11 12">
    <name type="scientific">Companilactobacillus huachuanensis</name>
    <dbReference type="NCBI Taxonomy" id="2559914"/>
    <lineage>
        <taxon>Bacteria</taxon>
        <taxon>Bacillati</taxon>
        <taxon>Bacillota</taxon>
        <taxon>Bacilli</taxon>
        <taxon>Lactobacillales</taxon>
        <taxon>Lactobacillaceae</taxon>
        <taxon>Companilactobacillus</taxon>
    </lineage>
</organism>
<keyword evidence="3" id="KW-1003">Cell membrane</keyword>
<feature type="transmembrane region" description="Helical" evidence="9">
    <location>
        <begin position="137"/>
        <end position="160"/>
    </location>
</feature>
<name>A0ABW1RL78_9LACO</name>
<keyword evidence="4" id="KW-0762">Sugar transport</keyword>
<feature type="transmembrane region" description="Helical" evidence="9">
    <location>
        <begin position="106"/>
        <end position="125"/>
    </location>
</feature>
<evidence type="ECO:0000256" key="3">
    <source>
        <dbReference type="ARBA" id="ARBA00022475"/>
    </source>
</evidence>
<dbReference type="PROSITE" id="PS51104">
    <property type="entry name" value="PTS_EIIC_TYPE_2"/>
    <property type="match status" value="1"/>
</dbReference>
<feature type="domain" description="PTS EIIC type-2" evidence="10">
    <location>
        <begin position="8"/>
        <end position="343"/>
    </location>
</feature>
<dbReference type="RefSeq" id="WP_137610241.1">
    <property type="nucleotide sequence ID" value="NZ_BJDF01000001.1"/>
</dbReference>
<evidence type="ECO:0000256" key="4">
    <source>
        <dbReference type="ARBA" id="ARBA00022597"/>
    </source>
</evidence>
<dbReference type="EMBL" id="JBHSSF010000019">
    <property type="protein sequence ID" value="MFC6176730.1"/>
    <property type="molecule type" value="Genomic_DNA"/>
</dbReference>
<evidence type="ECO:0000256" key="7">
    <source>
        <dbReference type="ARBA" id="ARBA00022989"/>
    </source>
</evidence>
<keyword evidence="7 9" id="KW-1133">Transmembrane helix</keyword>
<feature type="transmembrane region" description="Helical" evidence="9">
    <location>
        <begin position="323"/>
        <end position="344"/>
    </location>
</feature>
<dbReference type="PANTHER" id="PTHR30505">
    <property type="entry name" value="FRUCTOSE-LIKE PERMEASE"/>
    <property type="match status" value="1"/>
</dbReference>
<dbReference type="NCBIfam" id="TIGR01427">
    <property type="entry name" value="PTS_IIC_fructo"/>
    <property type="match status" value="1"/>
</dbReference>
<gene>
    <name evidence="11" type="ORF">ACFQAV_07740</name>
</gene>
<dbReference type="InterPro" id="IPR006327">
    <property type="entry name" value="PTS_IIC_fruc"/>
</dbReference>
<keyword evidence="6 9" id="KW-0812">Transmembrane</keyword>
<feature type="transmembrane region" description="Helical" evidence="9">
    <location>
        <begin position="284"/>
        <end position="302"/>
    </location>
</feature>
<feature type="transmembrane region" description="Helical" evidence="9">
    <location>
        <begin position="261"/>
        <end position="278"/>
    </location>
</feature>
<comment type="subcellular location">
    <subcellularLocation>
        <location evidence="1">Cell inner membrane</location>
        <topology evidence="1">Multi-pass membrane protein</topology>
    </subcellularLocation>
</comment>
<dbReference type="InterPro" id="IPR013014">
    <property type="entry name" value="PTS_EIIC_2"/>
</dbReference>
<evidence type="ECO:0000259" key="10">
    <source>
        <dbReference type="PROSITE" id="PS51104"/>
    </source>
</evidence>
<feature type="transmembrane region" description="Helical" evidence="9">
    <location>
        <begin position="64"/>
        <end position="86"/>
    </location>
</feature>
<keyword evidence="5" id="KW-0598">Phosphotransferase system</keyword>
<evidence type="ECO:0000256" key="5">
    <source>
        <dbReference type="ARBA" id="ARBA00022683"/>
    </source>
</evidence>
<evidence type="ECO:0000256" key="2">
    <source>
        <dbReference type="ARBA" id="ARBA00022448"/>
    </source>
</evidence>